<feature type="transmembrane region" description="Helical" evidence="1">
    <location>
        <begin position="207"/>
        <end position="230"/>
    </location>
</feature>
<sequence>MILRLLSAALAAGFLAAIVATGLQLALTSPLIIEAERYEAREPTRAAQALPIILAHSGHDHAAPDAAPEWQPAPGFQRMAFTGLATLVGGVGYALLLGAVLMALGREPTLQTGLAFALAGFASVALAPALGLPPELPGQEAAPILARQVWWAMTAVGTAMGLYLIGVRRSLIAILGGLVLIVAPHVVGAPQPPAGTSELPATLAAQFAARSLAISAVFWAMIGLGFGWAWQSFTPAKGARHA</sequence>
<keyword evidence="1" id="KW-0812">Transmembrane</keyword>
<gene>
    <name evidence="2" type="ORF">ACFQE0_02280</name>
</gene>
<accession>A0ABW2BE52</accession>
<evidence type="ECO:0000313" key="2">
    <source>
        <dbReference type="EMBL" id="MFC6788555.1"/>
    </source>
</evidence>
<dbReference type="Proteomes" id="UP001596292">
    <property type="component" value="Unassembled WGS sequence"/>
</dbReference>
<comment type="caution">
    <text evidence="2">The sequence shown here is derived from an EMBL/GenBank/DDBJ whole genome shotgun (WGS) entry which is preliminary data.</text>
</comment>
<name>A0ABW2BE52_9HYPH</name>
<dbReference type="InterPro" id="IPR012666">
    <property type="entry name" value="CbtA_put"/>
</dbReference>
<dbReference type="EMBL" id="JBHSWN010000001">
    <property type="protein sequence ID" value="MFC6788555.1"/>
    <property type="molecule type" value="Genomic_DNA"/>
</dbReference>
<keyword evidence="1" id="KW-1133">Transmembrane helix</keyword>
<feature type="transmembrane region" description="Helical" evidence="1">
    <location>
        <begin position="171"/>
        <end position="187"/>
    </location>
</feature>
<dbReference type="Pfam" id="PF09490">
    <property type="entry name" value="CbtA"/>
    <property type="match status" value="1"/>
</dbReference>
<keyword evidence="1" id="KW-0472">Membrane</keyword>
<keyword evidence="3" id="KW-1185">Reference proteome</keyword>
<feature type="transmembrane region" description="Helical" evidence="1">
    <location>
        <begin position="79"/>
        <end position="101"/>
    </location>
</feature>
<feature type="transmembrane region" description="Helical" evidence="1">
    <location>
        <begin position="113"/>
        <end position="132"/>
    </location>
</feature>
<proteinExistence type="predicted"/>
<organism evidence="2 3">
    <name type="scientific">Methylobacterium komagatae</name>
    <dbReference type="NCBI Taxonomy" id="374425"/>
    <lineage>
        <taxon>Bacteria</taxon>
        <taxon>Pseudomonadati</taxon>
        <taxon>Pseudomonadota</taxon>
        <taxon>Alphaproteobacteria</taxon>
        <taxon>Hyphomicrobiales</taxon>
        <taxon>Methylobacteriaceae</taxon>
        <taxon>Methylobacterium</taxon>
    </lineage>
</organism>
<evidence type="ECO:0000256" key="1">
    <source>
        <dbReference type="SAM" id="Phobius"/>
    </source>
</evidence>
<protein>
    <submittedName>
        <fullName evidence="2">CbtA family protein</fullName>
    </submittedName>
</protein>
<dbReference type="NCBIfam" id="TIGR02458">
    <property type="entry name" value="CbtA"/>
    <property type="match status" value="1"/>
</dbReference>
<reference evidence="3" key="1">
    <citation type="journal article" date="2019" name="Int. J. Syst. Evol. Microbiol.">
        <title>The Global Catalogue of Microorganisms (GCM) 10K type strain sequencing project: providing services to taxonomists for standard genome sequencing and annotation.</title>
        <authorList>
            <consortium name="The Broad Institute Genomics Platform"/>
            <consortium name="The Broad Institute Genome Sequencing Center for Infectious Disease"/>
            <person name="Wu L."/>
            <person name="Ma J."/>
        </authorList>
    </citation>
    <scope>NUCLEOTIDE SEQUENCE [LARGE SCALE GENOMIC DNA]</scope>
    <source>
        <strain evidence="3">CCUG 48316</strain>
    </source>
</reference>
<evidence type="ECO:0000313" key="3">
    <source>
        <dbReference type="Proteomes" id="UP001596292"/>
    </source>
</evidence>
<feature type="transmembrane region" description="Helical" evidence="1">
    <location>
        <begin position="144"/>
        <end position="164"/>
    </location>
</feature>
<dbReference type="RefSeq" id="WP_378966697.1">
    <property type="nucleotide sequence ID" value="NZ_JBHSWN010000001.1"/>
</dbReference>